<accession>A0A1F5USR6</accession>
<protein>
    <submittedName>
        <fullName evidence="2">Uncharacterized protein</fullName>
    </submittedName>
</protein>
<keyword evidence="1" id="KW-0732">Signal</keyword>
<organism evidence="2 3">
    <name type="scientific">Fraserbacteria sp. (strain RBG_16_55_9)</name>
    <dbReference type="NCBI Taxonomy" id="1817864"/>
    <lineage>
        <taxon>Bacteria</taxon>
        <taxon>Candidatus Fraseribacteriota</taxon>
    </lineage>
</organism>
<evidence type="ECO:0000313" key="3">
    <source>
        <dbReference type="Proteomes" id="UP000179157"/>
    </source>
</evidence>
<evidence type="ECO:0000256" key="1">
    <source>
        <dbReference type="SAM" id="SignalP"/>
    </source>
</evidence>
<dbReference type="Proteomes" id="UP000179157">
    <property type="component" value="Unassembled WGS sequence"/>
</dbReference>
<name>A0A1F5USR6_FRAXR</name>
<reference evidence="2 3" key="1">
    <citation type="journal article" date="2016" name="Nat. Commun.">
        <title>Thousands of microbial genomes shed light on interconnected biogeochemical processes in an aquifer system.</title>
        <authorList>
            <person name="Anantharaman K."/>
            <person name="Brown C.T."/>
            <person name="Hug L.A."/>
            <person name="Sharon I."/>
            <person name="Castelle C.J."/>
            <person name="Probst A.J."/>
            <person name="Thomas B.C."/>
            <person name="Singh A."/>
            <person name="Wilkins M.J."/>
            <person name="Karaoz U."/>
            <person name="Brodie E.L."/>
            <person name="Williams K.H."/>
            <person name="Hubbard S.S."/>
            <person name="Banfield J.F."/>
        </authorList>
    </citation>
    <scope>NUCLEOTIDE SEQUENCE [LARGE SCALE GENOMIC DNA]</scope>
    <source>
        <strain evidence="3">RBG_16_55_9</strain>
    </source>
</reference>
<feature type="signal peptide" evidence="1">
    <location>
        <begin position="1"/>
        <end position="26"/>
    </location>
</feature>
<comment type="caution">
    <text evidence="2">The sequence shown here is derived from an EMBL/GenBank/DDBJ whole genome shotgun (WGS) entry which is preliminary data.</text>
</comment>
<proteinExistence type="predicted"/>
<sequence>MLWQTESAMKAHAVSGLLALALLALAGCGNRDQTSREEFQKQVLEVLRGDPLQDTGLGQMLSETVGDLECEGSNCTSVLYFQFLEERADERRAIVRDYEGRLCNNSKLPPPKSVQDQYNTLCSQLNAFFKSLDAIRTNAATASRLLGPPGQSSQASDSLLQEFANRLARGKQDILQIHDKLRELDWLRPIL</sequence>
<dbReference type="AlphaFoldDB" id="A0A1F5USR6"/>
<gene>
    <name evidence="2" type="ORF">A2Z21_03435</name>
</gene>
<dbReference type="EMBL" id="MFGX01000097">
    <property type="protein sequence ID" value="OGF53771.1"/>
    <property type="molecule type" value="Genomic_DNA"/>
</dbReference>
<feature type="chain" id="PRO_5009521784" evidence="1">
    <location>
        <begin position="27"/>
        <end position="191"/>
    </location>
</feature>
<evidence type="ECO:0000313" key="2">
    <source>
        <dbReference type="EMBL" id="OGF53771.1"/>
    </source>
</evidence>
<dbReference type="STRING" id="1817864.A2Z21_03435"/>